<dbReference type="Gene3D" id="2.30.30.490">
    <property type="match status" value="1"/>
</dbReference>
<feature type="compositionally biased region" description="Polar residues" evidence="1">
    <location>
        <begin position="874"/>
        <end position="886"/>
    </location>
</feature>
<feature type="compositionally biased region" description="Basic residues" evidence="1">
    <location>
        <begin position="1432"/>
        <end position="1448"/>
    </location>
</feature>
<protein>
    <submittedName>
        <fullName evidence="3">BAH domain-containing protein</fullName>
    </submittedName>
</protein>
<feature type="region of interest" description="Disordered" evidence="1">
    <location>
        <begin position="781"/>
        <end position="803"/>
    </location>
</feature>
<dbReference type="PROSITE" id="PS51038">
    <property type="entry name" value="BAH"/>
    <property type="match status" value="1"/>
</dbReference>
<dbReference type="GO" id="GO:0003682">
    <property type="term" value="F:chromatin binding"/>
    <property type="evidence" value="ECO:0007669"/>
    <property type="project" value="InterPro"/>
</dbReference>
<evidence type="ECO:0000259" key="2">
    <source>
        <dbReference type="PROSITE" id="PS51038"/>
    </source>
</evidence>
<dbReference type="InterPro" id="IPR013083">
    <property type="entry name" value="Znf_RING/FYVE/PHD"/>
</dbReference>
<dbReference type="InterPro" id="IPR001025">
    <property type="entry name" value="BAH_dom"/>
</dbReference>
<feature type="compositionally biased region" description="Basic and acidic residues" evidence="1">
    <location>
        <begin position="1355"/>
        <end position="1365"/>
    </location>
</feature>
<feature type="compositionally biased region" description="Polar residues" evidence="1">
    <location>
        <begin position="911"/>
        <end position="920"/>
    </location>
</feature>
<dbReference type="InterPro" id="IPR011011">
    <property type="entry name" value="Znf_FYVE_PHD"/>
</dbReference>
<name>A0A183TH31_SCHSO</name>
<dbReference type="SUPFAM" id="SSF57903">
    <property type="entry name" value="FYVE/PHD zinc finger"/>
    <property type="match status" value="1"/>
</dbReference>
<feature type="compositionally biased region" description="Low complexity" evidence="1">
    <location>
        <begin position="1308"/>
        <end position="1319"/>
    </location>
</feature>
<evidence type="ECO:0000313" key="3">
    <source>
        <dbReference type="WBParaSite" id="SSLN_0001638201-mRNA-1"/>
    </source>
</evidence>
<dbReference type="InterPro" id="IPR043151">
    <property type="entry name" value="BAH_sf"/>
</dbReference>
<feature type="region of interest" description="Disordered" evidence="1">
    <location>
        <begin position="939"/>
        <end position="968"/>
    </location>
</feature>
<feature type="region of interest" description="Disordered" evidence="1">
    <location>
        <begin position="220"/>
        <end position="240"/>
    </location>
</feature>
<dbReference type="WBParaSite" id="SSLN_0001638201-mRNA-1">
    <property type="protein sequence ID" value="SSLN_0001638201-mRNA-1"/>
    <property type="gene ID" value="SSLN_0001638201"/>
</dbReference>
<feature type="compositionally biased region" description="Polar residues" evidence="1">
    <location>
        <begin position="1456"/>
        <end position="1466"/>
    </location>
</feature>
<feature type="domain" description="BAH" evidence="2">
    <location>
        <begin position="451"/>
        <end position="605"/>
    </location>
</feature>
<feature type="region of interest" description="Disordered" evidence="1">
    <location>
        <begin position="1225"/>
        <end position="1276"/>
    </location>
</feature>
<feature type="region of interest" description="Disordered" evidence="1">
    <location>
        <begin position="1292"/>
        <end position="1500"/>
    </location>
</feature>
<feature type="region of interest" description="Disordered" evidence="1">
    <location>
        <begin position="298"/>
        <end position="322"/>
    </location>
</feature>
<feature type="region of interest" description="Disordered" evidence="1">
    <location>
        <begin position="872"/>
        <end position="921"/>
    </location>
</feature>
<feature type="compositionally biased region" description="Basic residues" evidence="1">
    <location>
        <begin position="1366"/>
        <end position="1377"/>
    </location>
</feature>
<accession>A0A183TH31</accession>
<organism evidence="3">
    <name type="scientific">Schistocephalus solidus</name>
    <name type="common">Tapeworm</name>
    <dbReference type="NCBI Taxonomy" id="70667"/>
    <lineage>
        <taxon>Eukaryota</taxon>
        <taxon>Metazoa</taxon>
        <taxon>Spiralia</taxon>
        <taxon>Lophotrochozoa</taxon>
        <taxon>Platyhelminthes</taxon>
        <taxon>Cestoda</taxon>
        <taxon>Eucestoda</taxon>
        <taxon>Diphyllobothriidea</taxon>
        <taxon>Diphyllobothriidae</taxon>
        <taxon>Schistocephalus</taxon>
    </lineage>
</organism>
<reference evidence="3" key="1">
    <citation type="submission" date="2016-06" db="UniProtKB">
        <authorList>
            <consortium name="WormBaseParasite"/>
        </authorList>
    </citation>
    <scope>IDENTIFICATION</scope>
</reference>
<evidence type="ECO:0000256" key="1">
    <source>
        <dbReference type="SAM" id="MobiDB-lite"/>
    </source>
</evidence>
<feature type="compositionally biased region" description="Polar residues" evidence="1">
    <location>
        <begin position="949"/>
        <end position="966"/>
    </location>
</feature>
<feature type="compositionally biased region" description="Basic residues" evidence="1">
    <location>
        <begin position="1325"/>
        <end position="1339"/>
    </location>
</feature>
<feature type="compositionally biased region" description="Basic and acidic residues" evidence="1">
    <location>
        <begin position="1399"/>
        <end position="1416"/>
    </location>
</feature>
<sequence>LLDESEEGRTDLKGDLMPPDGVQTALATLLYRLLNHPDLEQNDTKARLVAPLISTPDPLRHPDFYRYACSTGALASLEAALGLPLGHSLQADILLTVSPCYCLTNGYAGQRSVPAPFQHLCPEYPPICLRSLLHSVLSGKLMSTAEGDSASSPLTPATAFQRLDLAFDLLMRLWESFAGRRSWLGRRLLQIRTAYTRLRTEQAAEDSSIPLPNLTPGSAFGTTKVQGASPVSGPPKKKVDRKTLERGAEVIRCLCGFRVEAGHVMVQCDCCTTWQHLPCVWWALSLCLEPSLAAPRSTPSSQLPNWLPHRPPLDPDCEADEDTAADPAARRARCRAALLAALLTGRISLPAHSGGGGGGSAGSTAVSDCAYFCPICLELDGLTKDYPRTLAVALAQNDVTKVFPETTSEATTGVTYEYWSLASPDGGDQLLTDEFALVHRDDFRHAVERGSVVAATASVIEQKDSTHELRLASDVVVLRIYRLWKDSSGNSWMEGGAFLRPYDLLDGAHPQTTALVNSQLWHARELVYDEASRVVLPLSAWRGRCSVLSPTVYRQGRLMDLPALILPSSPVDNSSKEVEETDAHPLVFLCDRLFNRGEGDSLSFQEIAPAYLKVNMKPYAFLRHTESSTLRAAIVRQLRAEDLRTLDSTTAFGAVLSVNLDGLYSQSRERRQKGRQAPLSPLRTKELVFSLSEKRTLTTALKRLSSLPRKQLTVITENRVFTHTSRRPCSPVKLKCPPICHPNSCVGTSEALSSSVKPTSEQCSTQIPLATQEADMATSTAFPPTHPAVVVPSTKRSGKSKVGASKIREQDILKEAKTLTFIELQEKIAAQEGLSAKTASPHPRRKAVGKQHNNISTTTVKSAFKHATAVASASVPTESTQSNISSPLFVETAPPPAAATATEMAKKPQFSPISPATSPFSPDPISSAVAVVSDIVQQQQQRRLPASHESVSPASQSPQELPSTESLPLGARLLSPTEAITLDKPLEESVSEFSEDEPSSSATSGSVVVATAVETACHNAACSEVMLATSSPLNPIPLKVNQALVMTSSEEADFETCDERFSLPEPQLVAIQEEGNDDLAEDGDVQHACTHLSAGVMVSTAGSVSVVTCMPVVSHMAEASRIPCSVMTLEISPPLETLEGLDVMEVNEEFPQRTVCPHSNAFSTVCEMVLNSPFSTTDVALRSLSDIPSPSEVTSLVVTSPSDFVARTSSTVVYTCPLASSLAPGRCVSSPDRHQHRSPPPLISPAFSYQPISPDSSDESPCSAHATAQPLQIEAPNAVSDGTAHLEDNRLLTAGTEEEKRRQRHSTSRSSPSAAWSPTQCRDHKDRRRHSHHRSHHHFRDRDHHCRSSSNRSRSNSEHQQSLEHHQHRHYHRHQHHHSDCSSVESEHREHRERQRSRSQSDHRHSRHERCPEAKDATVSSIAAAENASRPNSHHRRRKGHSPKRIVFRRYEDGTGATSTRGSVVPTQEGVLDLSTSSSSTLAPESNGGGGGGGESGQTTPPGRECWLLLLQTCAKYRLLLPNAIFGFLTREKAIMTHPLSQPWQLLEYVLIQRRDRQDVLVTKAIRDTDHQDETPISTPPNALR</sequence>
<feature type="compositionally biased region" description="Gly residues" evidence="1">
    <location>
        <begin position="1487"/>
        <end position="1496"/>
    </location>
</feature>
<dbReference type="Gene3D" id="3.30.40.10">
    <property type="entry name" value="Zinc/RING finger domain, C3HC4 (zinc finger)"/>
    <property type="match status" value="1"/>
</dbReference>
<proteinExistence type="predicted"/>